<dbReference type="InterPro" id="IPR016032">
    <property type="entry name" value="Sig_transdc_resp-reg_C-effctor"/>
</dbReference>
<dbReference type="PROSITE" id="PS00622">
    <property type="entry name" value="HTH_LUXR_1"/>
    <property type="match status" value="1"/>
</dbReference>
<dbReference type="GO" id="GO:0003677">
    <property type="term" value="F:DNA binding"/>
    <property type="evidence" value="ECO:0007669"/>
    <property type="project" value="UniProtKB-KW"/>
</dbReference>
<dbReference type="SUPFAM" id="SSF52540">
    <property type="entry name" value="P-loop containing nucleoside triphosphate hydrolases"/>
    <property type="match status" value="1"/>
</dbReference>
<gene>
    <name evidence="3" type="ORF">CLV63_106182</name>
</gene>
<dbReference type="Gene3D" id="1.10.10.10">
    <property type="entry name" value="Winged helix-like DNA-binding domain superfamily/Winged helix DNA-binding domain"/>
    <property type="match status" value="1"/>
</dbReference>
<evidence type="ECO:0000313" key="3">
    <source>
        <dbReference type="EMBL" id="PSK98134.1"/>
    </source>
</evidence>
<keyword evidence="4" id="KW-1185">Reference proteome</keyword>
<dbReference type="PANTHER" id="PTHR43214:SF42">
    <property type="entry name" value="TRANSCRIPTIONAL REGULATORY PROTEIN DESR"/>
    <property type="match status" value="1"/>
</dbReference>
<dbReference type="EMBL" id="PYGA01000006">
    <property type="protein sequence ID" value="PSK98134.1"/>
    <property type="molecule type" value="Genomic_DNA"/>
</dbReference>
<evidence type="ECO:0000313" key="4">
    <source>
        <dbReference type="Proteomes" id="UP000240542"/>
    </source>
</evidence>
<dbReference type="GO" id="GO:0006355">
    <property type="term" value="P:regulation of DNA-templated transcription"/>
    <property type="evidence" value="ECO:0007669"/>
    <property type="project" value="InterPro"/>
</dbReference>
<dbReference type="PROSITE" id="PS50043">
    <property type="entry name" value="HTH_LUXR_2"/>
    <property type="match status" value="1"/>
</dbReference>
<dbReference type="InterPro" id="IPR039420">
    <property type="entry name" value="WalR-like"/>
</dbReference>
<dbReference type="Pfam" id="PF00196">
    <property type="entry name" value="GerE"/>
    <property type="match status" value="1"/>
</dbReference>
<comment type="caution">
    <text evidence="3">The sequence shown here is derived from an EMBL/GenBank/DDBJ whole genome shotgun (WGS) entry which is preliminary data.</text>
</comment>
<proteinExistence type="predicted"/>
<dbReference type="InterPro" id="IPR036388">
    <property type="entry name" value="WH-like_DNA-bd_sf"/>
</dbReference>
<dbReference type="Proteomes" id="UP000240542">
    <property type="component" value="Unassembled WGS sequence"/>
</dbReference>
<dbReference type="InterPro" id="IPR000792">
    <property type="entry name" value="Tscrpt_reg_LuxR_C"/>
</dbReference>
<accession>A0A2P8DLP1</accession>
<name>A0A2P8DLP1_9ACTN</name>
<dbReference type="CDD" id="cd06170">
    <property type="entry name" value="LuxR_C_like"/>
    <property type="match status" value="1"/>
</dbReference>
<dbReference type="InterPro" id="IPR027417">
    <property type="entry name" value="P-loop_NTPase"/>
</dbReference>
<keyword evidence="1" id="KW-0238">DNA-binding</keyword>
<evidence type="ECO:0000256" key="1">
    <source>
        <dbReference type="ARBA" id="ARBA00023125"/>
    </source>
</evidence>
<dbReference type="AlphaFoldDB" id="A0A2P8DLP1"/>
<sequence>MSTAQTGAGPRRYGRSEAAGLLARSIAAAATGGGSATVVSGPPGSGKTTLLAEAAAMRPGATVLRARGRRAETGIALAGLHALLRPARHRFGDLRPDHGGVLTRALEQGRAGDADGMPLYLATLDLLALLARDGPLLCLIDDCHWMDRRSLALLSFAAHRADDLALCMLFGSRAADLPAELADLPAHALAPMPPEALDAVLLDAFADLDPTVRAELAARAHGNPALAVERARALTPAERAAESPLPLTPAVPDRVMDAYADLLRSLSAGTERLLLLAALEPGVETAAVERLDDCWPDTPWPDAATALGDAGRAGALRAGTDRLECADPVLADAAWQAAAPALRREAHQVMARIMAGQGAQSRALWHRAAASAAGDEALSAELAAAARTSGLAAAEASRLLERSAELTARRGAKASRLTAAAYQAWTAGRPCRSAALVERAVPHMAYVRTVGLADLVDGHLAIRMDDPIAGCDRLLEAARATAPYDRECALHLLLRAADAAALAGDPARHAAASRRAAEVCSPDAALQLRAGVTYATGTQAAFTGDYRAAGGPLRHALDLAEGGDDPVSLVRGIVGALRLGDPARSRRLAERALAAARSSGAASMVPQALAFASYTDFWTVPAPRVAERAELGLRLSRATGQRAYAAHHMAALAMAAALQGDEATCALRAGLVAEHSLPHPLGLPAALAAWAMAFAELSAGRAREAAARLEELASSEPYQGHREIRLLSAPLYVEAAVRIGAKERAAAALAGYERWATSTAGPEQRALLARCRALLSEGAAAHEHFEEAVRLHRSGERGGVEEARTRLAFGSFLRRGRLPSAARPHLRFAAEALARLEMPLLHRQAVQQLRATGGLPEQGTAAPAVLTPQQEQISRLVAEGATNREIARGLHISPRTVEHHLRNIFARLEIRSRVDLARRFG</sequence>
<dbReference type="PRINTS" id="PR00038">
    <property type="entry name" value="HTHLUXR"/>
</dbReference>
<dbReference type="SUPFAM" id="SSF46894">
    <property type="entry name" value="C-terminal effector domain of the bipartite response regulators"/>
    <property type="match status" value="1"/>
</dbReference>
<dbReference type="InterPro" id="IPR041664">
    <property type="entry name" value="AAA_16"/>
</dbReference>
<protein>
    <submittedName>
        <fullName evidence="3">Regulatory LuxR family protein</fullName>
    </submittedName>
</protein>
<dbReference type="Pfam" id="PF13191">
    <property type="entry name" value="AAA_16"/>
    <property type="match status" value="1"/>
</dbReference>
<dbReference type="RefSeq" id="WP_106582861.1">
    <property type="nucleotide sequence ID" value="NZ_PYGA01000006.1"/>
</dbReference>
<dbReference type="OrthoDB" id="483at2"/>
<feature type="domain" description="HTH luxR-type" evidence="2">
    <location>
        <begin position="859"/>
        <end position="921"/>
    </location>
</feature>
<dbReference type="PANTHER" id="PTHR43214">
    <property type="entry name" value="TWO-COMPONENT RESPONSE REGULATOR"/>
    <property type="match status" value="1"/>
</dbReference>
<evidence type="ECO:0000259" key="2">
    <source>
        <dbReference type="PROSITE" id="PS50043"/>
    </source>
</evidence>
<organism evidence="3 4">
    <name type="scientific">Murinocardiopsis flavida</name>
    <dbReference type="NCBI Taxonomy" id="645275"/>
    <lineage>
        <taxon>Bacteria</taxon>
        <taxon>Bacillati</taxon>
        <taxon>Actinomycetota</taxon>
        <taxon>Actinomycetes</taxon>
        <taxon>Streptosporangiales</taxon>
        <taxon>Nocardiopsidaceae</taxon>
        <taxon>Murinocardiopsis</taxon>
    </lineage>
</organism>
<reference evidence="3 4" key="1">
    <citation type="submission" date="2018-03" db="EMBL/GenBank/DDBJ databases">
        <title>Genomic Encyclopedia of Archaeal and Bacterial Type Strains, Phase II (KMG-II): from individual species to whole genera.</title>
        <authorList>
            <person name="Goeker M."/>
        </authorList>
    </citation>
    <scope>NUCLEOTIDE SEQUENCE [LARGE SCALE GENOMIC DNA]</scope>
    <source>
        <strain evidence="3 4">DSM 45312</strain>
    </source>
</reference>
<dbReference type="SMART" id="SM00421">
    <property type="entry name" value="HTH_LUXR"/>
    <property type="match status" value="1"/>
</dbReference>